<name>H2ZLI4_CIOSA</name>
<feature type="domain" description="Spondin-like TSP1" evidence="5">
    <location>
        <begin position="147"/>
        <end position="195"/>
    </location>
</feature>
<feature type="domain" description="Spondin-like TSP1" evidence="5">
    <location>
        <begin position="255"/>
        <end position="297"/>
    </location>
</feature>
<dbReference type="Proteomes" id="UP000007875">
    <property type="component" value="Unassembled WGS sequence"/>
</dbReference>
<sequence length="299" mass="31977">MRLLTYISIITLLMLIGSSNAWRRRRRRRRRAPPPPVNCQVAGWTNWGGCSVSCGSGTQTRTRAVTVWPANGGAGCPGTTESRGCTIPPQHCQVSAWNSWGACSESCGPGTQSQSRTVTVGPANCGDACPTLTNSRECTDKPCPVDCQVSSWTTWSECSVSCGNGTHFHTRNITIQPVHGGKSCPSLTKHDACQVPQIDCAVSSWGSWSNCSGPCTNGAKSRSRHVTLPASGCGLVCPVLSETDTCLPAVCVKDCVVGKWSEWSECSVTCGTGTELRYRKVQHEAEYGGKECPELIEES</sequence>
<feature type="domain" description="Spondin-like TSP1" evidence="5">
    <location>
        <begin position="39"/>
        <end position="86"/>
    </location>
</feature>
<keyword evidence="4" id="KW-0472">Membrane</keyword>
<evidence type="ECO:0000313" key="6">
    <source>
        <dbReference type="Ensembl" id="ENSCSAVP00000018450.1"/>
    </source>
</evidence>
<feature type="domain" description="Spondin-like TSP1" evidence="5">
    <location>
        <begin position="92"/>
        <end position="143"/>
    </location>
</feature>
<keyword evidence="1" id="KW-0732">Signal</keyword>
<dbReference type="PANTHER" id="PTHR20920:SF5">
    <property type="entry name" value="SMB DOMAIN-CONTAINING PROTEIN"/>
    <property type="match status" value="1"/>
</dbReference>
<dbReference type="InterPro" id="IPR000884">
    <property type="entry name" value="TSP1_rpt"/>
</dbReference>
<dbReference type="PROSITE" id="PS50092">
    <property type="entry name" value="TSP1"/>
    <property type="match status" value="5"/>
</dbReference>
<keyword evidence="2" id="KW-1015">Disulfide bond</keyword>
<keyword evidence="7" id="KW-1185">Reference proteome</keyword>
<dbReference type="Gene3D" id="2.20.100.10">
    <property type="entry name" value="Thrombospondin type-1 (TSP1) repeat"/>
    <property type="match status" value="5"/>
</dbReference>
<keyword evidence="4" id="KW-1133">Transmembrane helix</keyword>
<evidence type="ECO:0000256" key="2">
    <source>
        <dbReference type="ARBA" id="ARBA00023157"/>
    </source>
</evidence>
<feature type="domain" description="Spondin-like TSP1" evidence="5">
    <location>
        <begin position="200"/>
        <end position="251"/>
    </location>
</feature>
<dbReference type="GeneTree" id="ENSGT00940000154910"/>
<dbReference type="SUPFAM" id="SSF82895">
    <property type="entry name" value="TSP-1 type 1 repeat"/>
    <property type="match status" value="5"/>
</dbReference>
<evidence type="ECO:0000313" key="7">
    <source>
        <dbReference type="Proteomes" id="UP000007875"/>
    </source>
</evidence>
<dbReference type="HOGENOM" id="CLU_047129_0_1_1"/>
<feature type="transmembrane region" description="Helical" evidence="4">
    <location>
        <begin position="6"/>
        <end position="22"/>
    </location>
</feature>
<dbReference type="InParanoid" id="H2ZLI4"/>
<evidence type="ECO:0000256" key="3">
    <source>
        <dbReference type="ARBA" id="ARBA00023180"/>
    </source>
</evidence>
<organism evidence="6 7">
    <name type="scientific">Ciona savignyi</name>
    <name type="common">Pacific transparent sea squirt</name>
    <dbReference type="NCBI Taxonomy" id="51511"/>
    <lineage>
        <taxon>Eukaryota</taxon>
        <taxon>Metazoa</taxon>
        <taxon>Chordata</taxon>
        <taxon>Tunicata</taxon>
        <taxon>Ascidiacea</taxon>
        <taxon>Phlebobranchia</taxon>
        <taxon>Cionidae</taxon>
        <taxon>Ciona</taxon>
    </lineage>
</organism>
<keyword evidence="3" id="KW-0325">Glycoprotein</keyword>
<dbReference type="PANTHER" id="PTHR20920">
    <property type="entry name" value="RPE-SPONDIN"/>
    <property type="match status" value="1"/>
</dbReference>
<dbReference type="eggNOG" id="KOG3539">
    <property type="taxonomic scope" value="Eukaryota"/>
</dbReference>
<evidence type="ECO:0000256" key="1">
    <source>
        <dbReference type="ARBA" id="ARBA00022729"/>
    </source>
</evidence>
<dbReference type="OMA" id="ENECKRM"/>
<dbReference type="InterPro" id="IPR036383">
    <property type="entry name" value="TSP1_rpt_sf"/>
</dbReference>
<dbReference type="Ensembl" id="ENSCSAVT00000018650.1">
    <property type="protein sequence ID" value="ENSCSAVP00000018450.1"/>
    <property type="gene ID" value="ENSCSAVG00000010832.1"/>
</dbReference>
<accession>H2ZLI4</accession>
<dbReference type="AlphaFoldDB" id="H2ZLI4"/>
<dbReference type="SMART" id="SM00209">
    <property type="entry name" value="TSP1"/>
    <property type="match status" value="5"/>
</dbReference>
<reference evidence="6" key="2">
    <citation type="submission" date="2025-08" db="UniProtKB">
        <authorList>
            <consortium name="Ensembl"/>
        </authorList>
    </citation>
    <scope>IDENTIFICATION</scope>
</reference>
<dbReference type="FunFam" id="2.20.100.10:FF:000134">
    <property type="entry name" value="Uncharacterized protein"/>
    <property type="match status" value="4"/>
</dbReference>
<evidence type="ECO:0000259" key="5">
    <source>
        <dbReference type="Pfam" id="PF19028"/>
    </source>
</evidence>
<reference evidence="6" key="3">
    <citation type="submission" date="2025-09" db="UniProtKB">
        <authorList>
            <consortium name="Ensembl"/>
        </authorList>
    </citation>
    <scope>IDENTIFICATION</scope>
</reference>
<keyword evidence="4" id="KW-0812">Transmembrane</keyword>
<evidence type="ECO:0000256" key="4">
    <source>
        <dbReference type="SAM" id="Phobius"/>
    </source>
</evidence>
<protein>
    <recommendedName>
        <fullName evidence="5">Spondin-like TSP1 domain-containing protein</fullName>
    </recommendedName>
</protein>
<reference evidence="7" key="1">
    <citation type="submission" date="2003-08" db="EMBL/GenBank/DDBJ databases">
        <authorList>
            <person name="Birren B."/>
            <person name="Nusbaum C."/>
            <person name="Abebe A."/>
            <person name="Abouelleil A."/>
            <person name="Adekoya E."/>
            <person name="Ait-zahra M."/>
            <person name="Allen N."/>
            <person name="Allen T."/>
            <person name="An P."/>
            <person name="Anderson M."/>
            <person name="Anderson S."/>
            <person name="Arachchi H."/>
            <person name="Armbruster J."/>
            <person name="Bachantsang P."/>
            <person name="Baldwin J."/>
            <person name="Barry A."/>
            <person name="Bayul T."/>
            <person name="Blitshsteyn B."/>
            <person name="Bloom T."/>
            <person name="Blye J."/>
            <person name="Boguslavskiy L."/>
            <person name="Borowsky M."/>
            <person name="Boukhgalter B."/>
            <person name="Brunache A."/>
            <person name="Butler J."/>
            <person name="Calixte N."/>
            <person name="Calvo S."/>
            <person name="Camarata J."/>
            <person name="Campo K."/>
            <person name="Chang J."/>
            <person name="Cheshatsang Y."/>
            <person name="Citroen M."/>
            <person name="Collymore A."/>
            <person name="Considine T."/>
            <person name="Cook A."/>
            <person name="Cooke P."/>
            <person name="Corum B."/>
            <person name="Cuomo C."/>
            <person name="David R."/>
            <person name="Dawoe T."/>
            <person name="Degray S."/>
            <person name="Dodge S."/>
            <person name="Dooley K."/>
            <person name="Dorje P."/>
            <person name="Dorjee K."/>
            <person name="Dorris L."/>
            <person name="Duffey N."/>
            <person name="Dupes A."/>
            <person name="Elkins T."/>
            <person name="Engels R."/>
            <person name="Erickson J."/>
            <person name="Farina A."/>
            <person name="Faro S."/>
            <person name="Ferreira P."/>
            <person name="Fischer H."/>
            <person name="Fitzgerald M."/>
            <person name="Foley K."/>
            <person name="Gage D."/>
            <person name="Galagan J."/>
            <person name="Gearin G."/>
            <person name="Gnerre S."/>
            <person name="Gnirke A."/>
            <person name="Goyette A."/>
            <person name="Graham J."/>
            <person name="Grandbois E."/>
            <person name="Gyaltsen K."/>
            <person name="Hafez N."/>
            <person name="Hagopian D."/>
            <person name="Hagos B."/>
            <person name="Hall J."/>
            <person name="Hatcher B."/>
            <person name="Heller A."/>
            <person name="Higgins H."/>
            <person name="Honan T."/>
            <person name="Horn A."/>
            <person name="Houde N."/>
            <person name="Hughes L."/>
            <person name="Hulme W."/>
            <person name="Husby E."/>
            <person name="Iliev I."/>
            <person name="Jaffe D."/>
            <person name="Jones C."/>
            <person name="Kamal M."/>
            <person name="Kamat A."/>
            <person name="Kamvysselis M."/>
            <person name="Karlsson E."/>
            <person name="Kells C."/>
            <person name="Kieu A."/>
            <person name="Kisner P."/>
            <person name="Kodira C."/>
            <person name="Kulbokas E."/>
            <person name="Labutti K."/>
            <person name="Lama D."/>
            <person name="Landers T."/>
            <person name="Leger J."/>
            <person name="Levine S."/>
            <person name="Lewis D."/>
            <person name="Lewis T."/>
            <person name="Lindblad-toh K."/>
            <person name="Liu X."/>
            <person name="Lokyitsang T."/>
            <person name="Lokyitsang Y."/>
            <person name="Lucien O."/>
            <person name="Lui A."/>
            <person name="Ma L.J."/>
            <person name="Mabbitt R."/>
            <person name="Macdonald J."/>
            <person name="Maclean C."/>
            <person name="Major J."/>
            <person name="Manning J."/>
            <person name="Marabella R."/>
            <person name="Maru K."/>
            <person name="Matthews C."/>
            <person name="Mauceli E."/>
            <person name="Mccarthy M."/>
            <person name="Mcdonough S."/>
            <person name="Mcghee T."/>
            <person name="Meldrim J."/>
            <person name="Meneus L."/>
            <person name="Mesirov J."/>
            <person name="Mihalev A."/>
            <person name="Mihova T."/>
            <person name="Mikkelsen T."/>
            <person name="Mlenga V."/>
            <person name="Moru K."/>
            <person name="Mozes J."/>
            <person name="Mulrain L."/>
            <person name="Munson G."/>
            <person name="Naylor J."/>
            <person name="Newes C."/>
            <person name="Nguyen C."/>
            <person name="Nguyen N."/>
            <person name="Nguyen T."/>
            <person name="Nicol R."/>
            <person name="Nielsen C."/>
            <person name="Nizzari M."/>
            <person name="Norbu C."/>
            <person name="Norbu N."/>
            <person name="O'donnell P."/>
            <person name="Okoawo O."/>
            <person name="O'leary S."/>
            <person name="Omotosho B."/>
            <person name="O'neill K."/>
            <person name="Osman S."/>
            <person name="Parker S."/>
            <person name="Perrin D."/>
            <person name="Phunkhang P."/>
            <person name="Piqani B."/>
            <person name="Purcell S."/>
            <person name="Rachupka T."/>
            <person name="Ramasamy U."/>
            <person name="Rameau R."/>
            <person name="Ray V."/>
            <person name="Raymond C."/>
            <person name="Retta R."/>
            <person name="Richardson S."/>
            <person name="Rise C."/>
            <person name="Rodriguez J."/>
            <person name="Rogers J."/>
            <person name="Rogov P."/>
            <person name="Rutman M."/>
            <person name="Schupbach R."/>
            <person name="Seaman C."/>
            <person name="Settipalli S."/>
            <person name="Sharpe T."/>
            <person name="Sheridan J."/>
            <person name="Sherpa N."/>
            <person name="Shi J."/>
            <person name="Smirnov S."/>
            <person name="Smith C."/>
            <person name="Sougnez C."/>
            <person name="Spencer B."/>
            <person name="Stalker J."/>
            <person name="Stange-thomann N."/>
            <person name="Stavropoulos S."/>
            <person name="Stetson K."/>
            <person name="Stone C."/>
            <person name="Stone S."/>
            <person name="Stubbs M."/>
            <person name="Talamas J."/>
            <person name="Tchuinga P."/>
            <person name="Tenzing P."/>
            <person name="Tesfaye S."/>
            <person name="Theodore J."/>
            <person name="Thoulutsang Y."/>
            <person name="Topham K."/>
            <person name="Towey S."/>
            <person name="Tsamla T."/>
            <person name="Tsomo N."/>
            <person name="Vallee D."/>
            <person name="Vassiliev H."/>
            <person name="Venkataraman V."/>
            <person name="Vinson J."/>
            <person name="Vo A."/>
            <person name="Wade C."/>
            <person name="Wang S."/>
            <person name="Wangchuk T."/>
            <person name="Wangdi T."/>
            <person name="Whittaker C."/>
            <person name="Wilkinson J."/>
            <person name="Wu Y."/>
            <person name="Wyman D."/>
            <person name="Yadav S."/>
            <person name="Yang S."/>
            <person name="Yang X."/>
            <person name="Yeager S."/>
            <person name="Yee E."/>
            <person name="Young G."/>
            <person name="Zainoun J."/>
            <person name="Zembeck L."/>
            <person name="Zimmer A."/>
            <person name="Zody M."/>
            <person name="Lander E."/>
        </authorList>
    </citation>
    <scope>NUCLEOTIDE SEQUENCE [LARGE SCALE GENOMIC DNA]</scope>
</reference>
<proteinExistence type="predicted"/>
<dbReference type="Pfam" id="PF19028">
    <property type="entry name" value="TSP1_spondin"/>
    <property type="match status" value="5"/>
</dbReference>
<dbReference type="InterPro" id="IPR044004">
    <property type="entry name" value="TSP1_spondin_dom"/>
</dbReference>
<dbReference type="InterPro" id="IPR039942">
    <property type="entry name" value="SBSPO"/>
</dbReference>